<comment type="caution">
    <text evidence="7">The sequence shown here is derived from an EMBL/GenBank/DDBJ whole genome shotgun (WGS) entry which is preliminary data.</text>
</comment>
<dbReference type="EMBL" id="JAUUTY010000191">
    <property type="protein sequence ID" value="KAK1602741.1"/>
    <property type="molecule type" value="Genomic_DNA"/>
</dbReference>
<proteinExistence type="predicted"/>
<keyword evidence="2" id="KW-0805">Transcription regulation</keyword>
<evidence type="ECO:0000313" key="7">
    <source>
        <dbReference type="EMBL" id="KAK1602741.1"/>
    </source>
</evidence>
<feature type="region of interest" description="Disordered" evidence="6">
    <location>
        <begin position="1"/>
        <end position="28"/>
    </location>
</feature>
<evidence type="ECO:0000256" key="4">
    <source>
        <dbReference type="ARBA" id="ARBA00023163"/>
    </source>
</evidence>
<organism evidence="7 8">
    <name type="scientific">Lolium multiflorum</name>
    <name type="common">Italian ryegrass</name>
    <name type="synonym">Lolium perenne subsp. multiflorum</name>
    <dbReference type="NCBI Taxonomy" id="4521"/>
    <lineage>
        <taxon>Eukaryota</taxon>
        <taxon>Viridiplantae</taxon>
        <taxon>Streptophyta</taxon>
        <taxon>Embryophyta</taxon>
        <taxon>Tracheophyta</taxon>
        <taxon>Spermatophyta</taxon>
        <taxon>Magnoliopsida</taxon>
        <taxon>Liliopsida</taxon>
        <taxon>Poales</taxon>
        <taxon>Poaceae</taxon>
        <taxon>BOP clade</taxon>
        <taxon>Pooideae</taxon>
        <taxon>Poodae</taxon>
        <taxon>Poeae</taxon>
        <taxon>Poeae Chloroplast Group 2 (Poeae type)</taxon>
        <taxon>Loliodinae</taxon>
        <taxon>Loliinae</taxon>
        <taxon>Lolium</taxon>
    </lineage>
</organism>
<dbReference type="GO" id="GO:0005634">
    <property type="term" value="C:nucleus"/>
    <property type="evidence" value="ECO:0007669"/>
    <property type="project" value="UniProtKB-SubCell"/>
</dbReference>
<evidence type="ECO:0000313" key="8">
    <source>
        <dbReference type="Proteomes" id="UP001231189"/>
    </source>
</evidence>
<sequence>MDGRGQGRGRGRGCAGAARPARSPSHVTSYSSEGGWEFEFIVVLNGDPLGIQRLSDKFAEFVASSEPVALQLREVGCGFCRCPVDVLFDGRVKMYLHTVWEMFARFHDLQGSCILTFSYQGDEEMSVKVFDDTSCRRHYHGDDKEDND</sequence>
<feature type="compositionally biased region" description="Gly residues" evidence="6">
    <location>
        <begin position="1"/>
        <end position="14"/>
    </location>
</feature>
<dbReference type="InterPro" id="IPR015300">
    <property type="entry name" value="DNA-bd_pseudobarrel_sf"/>
</dbReference>
<evidence type="ECO:0000256" key="1">
    <source>
        <dbReference type="ARBA" id="ARBA00004123"/>
    </source>
</evidence>
<keyword evidence="4" id="KW-0804">Transcription</keyword>
<dbReference type="Gene3D" id="2.40.330.10">
    <property type="entry name" value="DNA-binding pseudobarrel domain"/>
    <property type="match status" value="1"/>
</dbReference>
<name>A0AAD8QIB6_LOLMU</name>
<evidence type="ECO:0000256" key="5">
    <source>
        <dbReference type="ARBA" id="ARBA00023242"/>
    </source>
</evidence>
<protein>
    <submittedName>
        <fullName evidence="7">Uncharacterized protein</fullName>
    </submittedName>
</protein>
<dbReference type="SUPFAM" id="SSF101936">
    <property type="entry name" value="DNA-binding pseudobarrel domain"/>
    <property type="match status" value="1"/>
</dbReference>
<comment type="subcellular location">
    <subcellularLocation>
        <location evidence="1">Nucleus</location>
    </subcellularLocation>
</comment>
<accession>A0AAD8QIB6</accession>
<evidence type="ECO:0000256" key="6">
    <source>
        <dbReference type="SAM" id="MobiDB-lite"/>
    </source>
</evidence>
<evidence type="ECO:0000256" key="2">
    <source>
        <dbReference type="ARBA" id="ARBA00023015"/>
    </source>
</evidence>
<reference evidence="7" key="1">
    <citation type="submission" date="2023-07" db="EMBL/GenBank/DDBJ databases">
        <title>A chromosome-level genome assembly of Lolium multiflorum.</title>
        <authorList>
            <person name="Chen Y."/>
            <person name="Copetti D."/>
            <person name="Kolliker R."/>
            <person name="Studer B."/>
        </authorList>
    </citation>
    <scope>NUCLEOTIDE SEQUENCE</scope>
    <source>
        <strain evidence="7">02402/16</strain>
        <tissue evidence="7">Leaf</tissue>
    </source>
</reference>
<keyword evidence="5" id="KW-0539">Nucleus</keyword>
<keyword evidence="8" id="KW-1185">Reference proteome</keyword>
<dbReference type="Proteomes" id="UP001231189">
    <property type="component" value="Unassembled WGS sequence"/>
</dbReference>
<evidence type="ECO:0000256" key="3">
    <source>
        <dbReference type="ARBA" id="ARBA00023125"/>
    </source>
</evidence>
<dbReference type="GO" id="GO:0003677">
    <property type="term" value="F:DNA binding"/>
    <property type="evidence" value="ECO:0007669"/>
    <property type="project" value="UniProtKB-KW"/>
</dbReference>
<dbReference type="AlphaFoldDB" id="A0AAD8QIB6"/>
<gene>
    <name evidence="7" type="ORF">QYE76_008300</name>
</gene>
<keyword evidence="3" id="KW-0238">DNA-binding</keyword>